<dbReference type="InterPro" id="IPR016187">
    <property type="entry name" value="CTDL_fold"/>
</dbReference>
<evidence type="ECO:0000256" key="1">
    <source>
        <dbReference type="ARBA" id="ARBA00023157"/>
    </source>
</evidence>
<dbReference type="PANTHER" id="PTHR22991:SF40">
    <property type="entry name" value="PROTEIN CBG13490"/>
    <property type="match status" value="1"/>
</dbReference>
<dbReference type="InterPro" id="IPR050976">
    <property type="entry name" value="Snaclec"/>
</dbReference>
<name>A0A1I7ZLS6_9BILA</name>
<dbReference type="WBParaSite" id="L893_g27829.t1">
    <property type="protein sequence ID" value="L893_g27829.t1"/>
    <property type="gene ID" value="L893_g27829"/>
</dbReference>
<dbReference type="InterPro" id="IPR016186">
    <property type="entry name" value="C-type_lectin-like/link_sf"/>
</dbReference>
<proteinExistence type="predicted"/>
<evidence type="ECO:0000313" key="4">
    <source>
        <dbReference type="Proteomes" id="UP000095287"/>
    </source>
</evidence>
<dbReference type="Proteomes" id="UP000095287">
    <property type="component" value="Unplaced"/>
</dbReference>
<dbReference type="SUPFAM" id="SSF56436">
    <property type="entry name" value="C-type lectin-like"/>
    <property type="match status" value="3"/>
</dbReference>
<dbReference type="SMART" id="SM00034">
    <property type="entry name" value="CLECT"/>
    <property type="match status" value="3"/>
</dbReference>
<dbReference type="CDD" id="cd00037">
    <property type="entry name" value="CLECT"/>
    <property type="match status" value="3"/>
</dbReference>
<feature type="chain" id="PRO_5009313667" evidence="2">
    <location>
        <begin position="19"/>
        <end position="470"/>
    </location>
</feature>
<keyword evidence="4" id="KW-1185">Reference proteome</keyword>
<protein>
    <submittedName>
        <fullName evidence="5">C-type lectin</fullName>
    </submittedName>
</protein>
<dbReference type="Gene3D" id="3.10.100.10">
    <property type="entry name" value="Mannose-Binding Protein A, subunit A"/>
    <property type="match status" value="3"/>
</dbReference>
<dbReference type="PANTHER" id="PTHR22991">
    <property type="entry name" value="PROTEIN CBG13490"/>
    <property type="match status" value="1"/>
</dbReference>
<dbReference type="AlphaFoldDB" id="A0A1I7ZLS6"/>
<feature type="domain" description="C-type lectin" evidence="3">
    <location>
        <begin position="363"/>
        <end position="466"/>
    </location>
</feature>
<evidence type="ECO:0000259" key="3">
    <source>
        <dbReference type="PROSITE" id="PS50041"/>
    </source>
</evidence>
<dbReference type="Pfam" id="PF00059">
    <property type="entry name" value="Lectin_C"/>
    <property type="match status" value="3"/>
</dbReference>
<accession>A0A1I7ZLS6</accession>
<dbReference type="PROSITE" id="PS50041">
    <property type="entry name" value="C_TYPE_LECTIN_2"/>
    <property type="match status" value="3"/>
</dbReference>
<reference evidence="5" key="1">
    <citation type="submission" date="2016-11" db="UniProtKB">
        <authorList>
            <consortium name="WormBaseParasite"/>
        </authorList>
    </citation>
    <scope>IDENTIFICATION</scope>
</reference>
<dbReference type="InterPro" id="IPR001304">
    <property type="entry name" value="C-type_lectin-like"/>
</dbReference>
<sequence>MMLPVGGLLLALVATVLSAPTCPYKSPIAPLLPAQQPTKWHKRGDFNFTLIEDALPFDQAEATCNYLGGHLASVHSAEEAAFINFFMSTDVSFVGGVHVSDSDKCWTDSSAVNGNFIPDSTDNEAYCIAYVEIGAIRHEFQPRSCQDPAPFVCQVSLSNPLTTPPTTTTAAAITKAPSASCPFQPYGKPIEIDEELTWKPYSTSEYAFIKQAASFGDAEATCVSLGGHLASEHDNGQFLFIGLQTPPLPFEPREFYIGAIQATDNSKCWTDGSEFNFDREPIQGSTPLCVTQKAFGSVGFKWSGVDCAEAYPFICARPKTESPTTTASPTAPTALQCPFKSDRAPIPTPEPQWKLRLLSLNKYAYIAGPLSFQDAQASCAYLKGDLVSAHTLLDSSFYAGLIPKDAQPAWIGGLSPGDDKYCWTDASRWNFDALKNPADKPSCVQINRDGAWSQAECGVAAGYICVKFIL</sequence>
<feature type="domain" description="C-type lectin" evidence="3">
    <location>
        <begin position="43"/>
        <end position="154"/>
    </location>
</feature>
<feature type="domain" description="C-type lectin" evidence="3">
    <location>
        <begin position="201"/>
        <end position="316"/>
    </location>
</feature>
<organism evidence="4 5">
    <name type="scientific">Steinernema glaseri</name>
    <dbReference type="NCBI Taxonomy" id="37863"/>
    <lineage>
        <taxon>Eukaryota</taxon>
        <taxon>Metazoa</taxon>
        <taxon>Ecdysozoa</taxon>
        <taxon>Nematoda</taxon>
        <taxon>Chromadorea</taxon>
        <taxon>Rhabditida</taxon>
        <taxon>Tylenchina</taxon>
        <taxon>Panagrolaimomorpha</taxon>
        <taxon>Strongyloidoidea</taxon>
        <taxon>Steinernematidae</taxon>
        <taxon>Steinernema</taxon>
    </lineage>
</organism>
<keyword evidence="2" id="KW-0732">Signal</keyword>
<keyword evidence="1" id="KW-1015">Disulfide bond</keyword>
<evidence type="ECO:0000313" key="5">
    <source>
        <dbReference type="WBParaSite" id="L893_g27829.t1"/>
    </source>
</evidence>
<evidence type="ECO:0000256" key="2">
    <source>
        <dbReference type="SAM" id="SignalP"/>
    </source>
</evidence>
<feature type="signal peptide" evidence="2">
    <location>
        <begin position="1"/>
        <end position="18"/>
    </location>
</feature>